<name>M3A430_9NOCA</name>
<protein>
    <submittedName>
        <fullName evidence="2">Uncharacterized protein</fullName>
    </submittedName>
</protein>
<dbReference type="EMBL" id="AOEX01000012">
    <property type="protein sequence ID" value="EME67239.1"/>
    <property type="molecule type" value="Genomic_DNA"/>
</dbReference>
<sequence length="63" mass="6932">MLWRQDTQRGEEVPEVVQRPGARHGVEGVVAEREVADGHVPQQVGSWASLEPEQGRFGPVDGQ</sequence>
<reference evidence="2 3" key="1">
    <citation type="journal article" date="2013" name="Genome Announc.">
        <title>Draft Genome Sequence of Rhodococcus ruber Strain BKS 20-38.</title>
        <authorList>
            <person name="Bala M."/>
            <person name="Kumar S."/>
            <person name="Raghava G.P."/>
            <person name="Mayilraj S."/>
        </authorList>
    </citation>
    <scope>NUCLEOTIDE SEQUENCE [LARGE SCALE GENOMIC DNA]</scope>
    <source>
        <strain evidence="2 3">BKS 20-38</strain>
    </source>
</reference>
<feature type="compositionally biased region" description="Basic and acidic residues" evidence="1">
    <location>
        <begin position="1"/>
        <end position="12"/>
    </location>
</feature>
<gene>
    <name evidence="2" type="ORF">G352_00972</name>
</gene>
<accession>M3A430</accession>
<evidence type="ECO:0000313" key="3">
    <source>
        <dbReference type="Proteomes" id="UP000011731"/>
    </source>
</evidence>
<organism evidence="2 3">
    <name type="scientific">Rhodococcus ruber BKS 20-38</name>
    <dbReference type="NCBI Taxonomy" id="1278076"/>
    <lineage>
        <taxon>Bacteria</taxon>
        <taxon>Bacillati</taxon>
        <taxon>Actinomycetota</taxon>
        <taxon>Actinomycetes</taxon>
        <taxon>Mycobacteriales</taxon>
        <taxon>Nocardiaceae</taxon>
        <taxon>Rhodococcus</taxon>
    </lineage>
</organism>
<dbReference type="Proteomes" id="UP000011731">
    <property type="component" value="Unassembled WGS sequence"/>
</dbReference>
<keyword evidence="3" id="KW-1185">Reference proteome</keyword>
<dbReference type="AlphaFoldDB" id="M3A430"/>
<proteinExistence type="predicted"/>
<evidence type="ECO:0000313" key="2">
    <source>
        <dbReference type="EMBL" id="EME67239.1"/>
    </source>
</evidence>
<comment type="caution">
    <text evidence="2">The sequence shown here is derived from an EMBL/GenBank/DDBJ whole genome shotgun (WGS) entry which is preliminary data.</text>
</comment>
<evidence type="ECO:0000256" key="1">
    <source>
        <dbReference type="SAM" id="MobiDB-lite"/>
    </source>
</evidence>
<feature type="region of interest" description="Disordered" evidence="1">
    <location>
        <begin position="1"/>
        <end position="23"/>
    </location>
</feature>